<dbReference type="EMBL" id="OY660869">
    <property type="protein sequence ID" value="CAJ1059275.1"/>
    <property type="molecule type" value="Genomic_DNA"/>
</dbReference>
<protein>
    <submittedName>
        <fullName evidence="2">Uncharacterized protein</fullName>
    </submittedName>
</protein>
<dbReference type="AlphaFoldDB" id="A0AAV1FE22"/>
<gene>
    <name evidence="2" type="ORF">XNOV1_A040941</name>
</gene>
<sequence>MSGGCVLAPPVGTPSRFQLRYRSPAEPEPREAPDTELIQTRRSPKKTPPNTTNNNNTMRRQTMAALCVAACLAGRRGEICRGNMFVLAVEVKWTPPVLTERVNCK</sequence>
<name>A0AAV1FE22_XYRNO</name>
<feature type="compositionally biased region" description="Low complexity" evidence="1">
    <location>
        <begin position="48"/>
        <end position="57"/>
    </location>
</feature>
<dbReference type="Proteomes" id="UP001178508">
    <property type="component" value="Chromosome 6"/>
</dbReference>
<organism evidence="2 3">
    <name type="scientific">Xyrichtys novacula</name>
    <name type="common">Pearly razorfish</name>
    <name type="synonym">Hemipteronotus novacula</name>
    <dbReference type="NCBI Taxonomy" id="13765"/>
    <lineage>
        <taxon>Eukaryota</taxon>
        <taxon>Metazoa</taxon>
        <taxon>Chordata</taxon>
        <taxon>Craniata</taxon>
        <taxon>Vertebrata</taxon>
        <taxon>Euteleostomi</taxon>
        <taxon>Actinopterygii</taxon>
        <taxon>Neopterygii</taxon>
        <taxon>Teleostei</taxon>
        <taxon>Neoteleostei</taxon>
        <taxon>Acanthomorphata</taxon>
        <taxon>Eupercaria</taxon>
        <taxon>Labriformes</taxon>
        <taxon>Labridae</taxon>
        <taxon>Xyrichtys</taxon>
    </lineage>
</organism>
<evidence type="ECO:0000313" key="3">
    <source>
        <dbReference type="Proteomes" id="UP001178508"/>
    </source>
</evidence>
<feature type="region of interest" description="Disordered" evidence="1">
    <location>
        <begin position="1"/>
        <end position="59"/>
    </location>
</feature>
<proteinExistence type="predicted"/>
<reference evidence="2" key="1">
    <citation type="submission" date="2023-08" db="EMBL/GenBank/DDBJ databases">
        <authorList>
            <person name="Alioto T."/>
            <person name="Alioto T."/>
            <person name="Gomez Garrido J."/>
        </authorList>
    </citation>
    <scope>NUCLEOTIDE SEQUENCE</scope>
</reference>
<evidence type="ECO:0000256" key="1">
    <source>
        <dbReference type="SAM" id="MobiDB-lite"/>
    </source>
</evidence>
<accession>A0AAV1FE22</accession>
<feature type="compositionally biased region" description="Basic and acidic residues" evidence="1">
    <location>
        <begin position="23"/>
        <end position="33"/>
    </location>
</feature>
<keyword evidence="3" id="KW-1185">Reference proteome</keyword>
<evidence type="ECO:0000313" key="2">
    <source>
        <dbReference type="EMBL" id="CAJ1059275.1"/>
    </source>
</evidence>